<evidence type="ECO:0000259" key="2">
    <source>
        <dbReference type="PROSITE" id="PS50208"/>
    </source>
</evidence>
<feature type="domain" description="Caspase family p20" evidence="2">
    <location>
        <begin position="21"/>
        <end position="154"/>
    </location>
</feature>
<dbReference type="InterPro" id="IPR052039">
    <property type="entry name" value="Caspase-related_regulators"/>
</dbReference>
<dbReference type="InterPro" id="IPR025240">
    <property type="entry name" value="DUF4189"/>
</dbReference>
<dbReference type="InterPro" id="IPR011600">
    <property type="entry name" value="Pept_C14_caspase"/>
</dbReference>
<feature type="chain" id="PRO_5021440907" description="Caspase family p20 domain-containing protein" evidence="1">
    <location>
        <begin position="19"/>
        <end position="443"/>
    </location>
</feature>
<dbReference type="EMBL" id="CAADFC020000016">
    <property type="protein sequence ID" value="VIO72287.1"/>
    <property type="molecule type" value="Genomic_DNA"/>
</dbReference>
<feature type="signal peptide" evidence="1">
    <location>
        <begin position="1"/>
        <end position="18"/>
    </location>
</feature>
<name>A0A508TFN3_9BRAD</name>
<dbReference type="Gene3D" id="3.40.50.1460">
    <property type="match status" value="1"/>
</dbReference>
<dbReference type="SUPFAM" id="SSF52129">
    <property type="entry name" value="Caspase-like"/>
    <property type="match status" value="1"/>
</dbReference>
<dbReference type="Proteomes" id="UP000328092">
    <property type="component" value="Unassembled WGS sequence"/>
</dbReference>
<evidence type="ECO:0000256" key="1">
    <source>
        <dbReference type="SAM" id="SignalP"/>
    </source>
</evidence>
<proteinExistence type="predicted"/>
<dbReference type="GO" id="GO:0004197">
    <property type="term" value="F:cysteine-type endopeptidase activity"/>
    <property type="evidence" value="ECO:0007669"/>
    <property type="project" value="InterPro"/>
</dbReference>
<dbReference type="GO" id="GO:0006508">
    <property type="term" value="P:proteolysis"/>
    <property type="evidence" value="ECO:0007669"/>
    <property type="project" value="InterPro"/>
</dbReference>
<evidence type="ECO:0000313" key="3">
    <source>
        <dbReference type="EMBL" id="VIO72287.1"/>
    </source>
</evidence>
<organism evidence="3 4">
    <name type="scientific">Bradyrhizobium ivorense</name>
    <dbReference type="NCBI Taxonomy" id="2511166"/>
    <lineage>
        <taxon>Bacteria</taxon>
        <taxon>Pseudomonadati</taxon>
        <taxon>Pseudomonadota</taxon>
        <taxon>Alphaproteobacteria</taxon>
        <taxon>Hyphomicrobiales</taxon>
        <taxon>Nitrobacteraceae</taxon>
        <taxon>Bradyrhizobium</taxon>
    </lineage>
</organism>
<gene>
    <name evidence="3" type="ORF">CI1B_39310</name>
</gene>
<keyword evidence="4" id="KW-1185">Reference proteome</keyword>
<evidence type="ECO:0000313" key="4">
    <source>
        <dbReference type="Proteomes" id="UP000328092"/>
    </source>
</evidence>
<dbReference type="Pfam" id="PF13827">
    <property type="entry name" value="DUF4189"/>
    <property type="match status" value="1"/>
</dbReference>
<reference evidence="3" key="1">
    <citation type="submission" date="2019-02" db="EMBL/GenBank/DDBJ databases">
        <authorList>
            <person name="Pothier F.J."/>
        </authorList>
    </citation>
    <scope>NUCLEOTIDE SEQUENCE</scope>
    <source>
        <strain evidence="3">CI-1B</strain>
    </source>
</reference>
<dbReference type="AlphaFoldDB" id="A0A508TFN3"/>
<dbReference type="PROSITE" id="PS50208">
    <property type="entry name" value="CASPASE_P20"/>
    <property type="match status" value="1"/>
</dbReference>
<dbReference type="Pfam" id="PF00656">
    <property type="entry name" value="Peptidase_C14"/>
    <property type="match status" value="1"/>
</dbReference>
<comment type="caution">
    <text evidence="3">The sequence shown here is derived from an EMBL/GenBank/DDBJ whole genome shotgun (WGS) entry which is preliminary data.</text>
</comment>
<dbReference type="InterPro" id="IPR029030">
    <property type="entry name" value="Caspase-like_dom_sf"/>
</dbReference>
<dbReference type="InterPro" id="IPR001309">
    <property type="entry name" value="Pept_C14_p20"/>
</dbReference>
<keyword evidence="1" id="KW-0732">Signal</keyword>
<sequence>MAALLALLLPALIGAAHAAAEKRIALVIGNSAYQNVTRLDNPRNDAVLMAETLAGLGFTLIGGRAQLDLDKPSMDIAVQSFGRQVQGADVALFYYAGHGVQVAGSNYLVPIGANATREADVDFQMLDVNLVLRQMQGAGTRLNMVILDACRNNPFGGRGLRAADGGLAQMRAPEGTLISYATQPGNVAQDGTDGHSPYTKALAATIKQAGLDIFQTFNQVGLAVKRATGGSQQPWVSSSPIDGTFYFVPPNAPAAPQVAVAPPPDPQLPSTLRPDPDRVPINNAALLRELSDRLYEHNFDPDPSDSKNGMRAAISKFQEKVAMTPTGEATEGVLTRLRKMEDLSPWGSIVYGPDIDKFGISWKHSSRRAAVEDARSKCGGAKCTLELSFYGSRCGAFAASSKSWSLIQRDTLDRAKTAALDECGRAGKSCRIIDAVCANGFGH</sequence>
<dbReference type="PANTHER" id="PTHR22576:SF37">
    <property type="entry name" value="MUCOSA-ASSOCIATED LYMPHOID TISSUE LYMPHOMA TRANSLOCATION PROTEIN 1"/>
    <property type="match status" value="1"/>
</dbReference>
<protein>
    <recommendedName>
        <fullName evidence="2">Caspase family p20 domain-containing protein</fullName>
    </recommendedName>
</protein>
<accession>A0A508TFN3</accession>
<dbReference type="PANTHER" id="PTHR22576">
    <property type="entry name" value="MUCOSA ASSOCIATED LYMPHOID TISSUE LYMPHOMA TRANSLOCATION PROTEIN 1/PARACASPASE"/>
    <property type="match status" value="1"/>
</dbReference>